<feature type="compositionally biased region" description="Polar residues" evidence="1">
    <location>
        <begin position="1092"/>
        <end position="1110"/>
    </location>
</feature>
<feature type="compositionally biased region" description="Polar residues" evidence="1">
    <location>
        <begin position="1146"/>
        <end position="1155"/>
    </location>
</feature>
<feature type="compositionally biased region" description="Polar residues" evidence="1">
    <location>
        <begin position="11"/>
        <end position="36"/>
    </location>
</feature>
<dbReference type="RefSeq" id="XP_024326127.1">
    <property type="nucleotide sequence ID" value="XM_024466201.1"/>
</dbReference>
<feature type="region of interest" description="Disordered" evidence="1">
    <location>
        <begin position="972"/>
        <end position="992"/>
    </location>
</feature>
<dbReference type="OrthoDB" id="5325276at2759"/>
<feature type="compositionally biased region" description="Basic and acidic residues" evidence="1">
    <location>
        <begin position="678"/>
        <end position="687"/>
    </location>
</feature>
<feature type="compositionally biased region" description="Polar residues" evidence="1">
    <location>
        <begin position="378"/>
        <end position="394"/>
    </location>
</feature>
<sequence>MSSEIPVRSYLSGTTNRYSESPSYTGTFMSDQSPYSKRSDGVASAAAMAAGSKQPSERPNAPTPITVNKYRPRQTPLTPPISPTRASEQYVKNPEQQTWPVEKYFTSPREPPSPPRHELNGQESGSRYHIDSNNIVFPKTLRHQQETEAPLTESQTKFGLLRRSLTGKRQTSPSPPRDEFNVSEPAPTYHSASNNIAFPKTLRRQQEQDVPRAQASPAQDAETPSKQGFFRRSLTSKRQQPQAVSRDELHGEEEEPRYHRESKNIFFPKTLRQPLQEPEKTTGASQTRGMPPSPPSNTQRVGGMQQRPPRSPETFRASPSLGRQVGAPAIGRHAGLANKTLRRSRPQPQPQPRPQSSYTPLSEKSLRPEESRGLGHRSMQTVPRQTPRPTSMAETTPPAYEQFQGGERRPPTTVTTDVRTTQLPAVTHEHIQPTAHHINTKEYTREIHNHDVYNRILPVRDTEVRPTRHFAPSPTDSGRLVEIPAPDEKRGGAQATAAPISMDMASNTTCTKDVSGRFHDPSDNTIPFPSVTHQSQEEALALSRQHNLEMEQQGRQLVSEKSYTLPDGTMRTESVWRYQPTMKAPVQEITETITRPPGAARATSPAVADRDGQRAAPSRAPGPSDYTIGRGRQEQFHPSVVSEWDQVSQPSPSPSAKAQAARSYARGISDEIGVQDYRQGKEQRTETEPISQRPARPSPSRASPNPSNQRSLLAAITSTVMPQKTVHRGTPQPPGKFEDLESGSDYSSAPSEQPTPTAAPEKKRRPSGELLPGGIWRRHSLVIPAGIVRNGNSLMGAGMLMADREREEGLAMHRLKKASKAEADRVRALEGEPPSLQNKHEMEKLTRRKTEERQREASLNEDIQKLLAAEATLEQERVGASKLDEGISKLERQADGIIKKEDELEAEIDESRRRRISLLREAESEHQKAQALHSSKQKGLHVPGPHVLQAHRRRRSRLLHHADDEQQRIINLQQKKEDTLEKMDQRNAKARQDLDTTLDEAVLADKERQEEVQVNKFLSDEVQKQEQNENLARQGKAPAGKGFTMAPPSSDLQGTSPYDTKYHATEPEAEDAGWTEVVKPRHGHAKEAARGNGTQKLPAQRQNGSTNHNGQAKKGISAVQQKLPSPPNTQLPQPPGNVGTGYGAPGSSSSTQPRSWANIAASKPL</sequence>
<dbReference type="EMBL" id="KV441390">
    <property type="protein sequence ID" value="OAF60846.1"/>
    <property type="molecule type" value="Genomic_DNA"/>
</dbReference>
<feature type="compositionally biased region" description="Low complexity" evidence="1">
    <location>
        <begin position="691"/>
        <end position="711"/>
    </location>
</feature>
<organism evidence="2">
    <name type="scientific">Pseudogymnoascus destructans</name>
    <dbReference type="NCBI Taxonomy" id="655981"/>
    <lineage>
        <taxon>Eukaryota</taxon>
        <taxon>Fungi</taxon>
        <taxon>Dikarya</taxon>
        <taxon>Ascomycota</taxon>
        <taxon>Pezizomycotina</taxon>
        <taxon>Leotiomycetes</taxon>
        <taxon>Thelebolales</taxon>
        <taxon>Thelebolaceae</taxon>
        <taxon>Pseudogymnoascus</taxon>
    </lineage>
</organism>
<dbReference type="PANTHER" id="PTHR38703">
    <property type="entry name" value="CHROMOSOME 8, WHOLE GENOME SHOTGUN SEQUENCE"/>
    <property type="match status" value="1"/>
</dbReference>
<evidence type="ECO:0000313" key="2">
    <source>
        <dbReference type="EMBL" id="OAF60846.1"/>
    </source>
</evidence>
<feature type="region of interest" description="Disordered" evidence="1">
    <location>
        <begin position="591"/>
        <end position="772"/>
    </location>
</feature>
<dbReference type="PANTHER" id="PTHR38703:SF1">
    <property type="entry name" value="ALLERGEN"/>
    <property type="match status" value="1"/>
</dbReference>
<feature type="compositionally biased region" description="Low complexity" evidence="1">
    <location>
        <begin position="646"/>
        <end position="661"/>
    </location>
</feature>
<feature type="compositionally biased region" description="Pro residues" evidence="1">
    <location>
        <begin position="1124"/>
        <end position="1135"/>
    </location>
</feature>
<dbReference type="Proteomes" id="UP000077154">
    <property type="component" value="Unassembled WGS sequence"/>
</dbReference>
<feature type="compositionally biased region" description="Polar residues" evidence="1">
    <location>
        <begin position="744"/>
        <end position="756"/>
    </location>
</feature>
<feature type="compositionally biased region" description="Basic and acidic residues" evidence="1">
    <location>
        <begin position="838"/>
        <end position="857"/>
    </location>
</feature>
<dbReference type="GeneID" id="36285621"/>
<feature type="compositionally biased region" description="Basic and acidic residues" evidence="1">
    <location>
        <begin position="364"/>
        <end position="373"/>
    </location>
</feature>
<dbReference type="eggNOG" id="ENOG502S837">
    <property type="taxonomic scope" value="Eukaryota"/>
</dbReference>
<evidence type="ECO:0000256" key="1">
    <source>
        <dbReference type="SAM" id="MobiDB-lite"/>
    </source>
</evidence>
<dbReference type="AlphaFoldDB" id="A0A177AFF7"/>
<reference evidence="2" key="1">
    <citation type="submission" date="2016-03" db="EMBL/GenBank/DDBJ databases">
        <title>Updated assembly of Pseudogymnoascus destructans, the fungus causing white-nose syndrome of bats.</title>
        <authorList>
            <person name="Palmer J.M."/>
            <person name="Drees K.P."/>
            <person name="Foster J.T."/>
            <person name="Lindner D.L."/>
        </authorList>
    </citation>
    <scope>NUCLEOTIDE SEQUENCE [LARGE SCALE GENOMIC DNA]</scope>
    <source>
        <strain evidence="2">20631-21</strain>
    </source>
</reference>
<gene>
    <name evidence="2" type="ORF">VC83_02540</name>
</gene>
<protein>
    <submittedName>
        <fullName evidence="2">Uncharacterized protein</fullName>
    </submittedName>
</protein>
<feature type="compositionally biased region" description="Basic and acidic residues" evidence="1">
    <location>
        <begin position="115"/>
        <end position="130"/>
    </location>
</feature>
<name>A0A177AFF7_9PEZI</name>
<dbReference type="VEuPathDB" id="FungiDB:GMDG_05167"/>
<feature type="region of interest" description="Disordered" evidence="1">
    <location>
        <begin position="1020"/>
        <end position="1165"/>
    </location>
</feature>
<feature type="region of interest" description="Disordered" evidence="1">
    <location>
        <begin position="1"/>
        <end position="415"/>
    </location>
</feature>
<feature type="compositionally biased region" description="Basic and acidic residues" evidence="1">
    <location>
        <begin position="974"/>
        <end position="992"/>
    </location>
</feature>
<feature type="region of interest" description="Disordered" evidence="1">
    <location>
        <begin position="828"/>
        <end position="857"/>
    </location>
</feature>
<accession>A0A177AFF7</accession>
<proteinExistence type="predicted"/>